<protein>
    <recommendedName>
        <fullName evidence="3">Tetratricopeptide repeat protein</fullName>
    </recommendedName>
</protein>
<organism evidence="1 2">
    <name type="scientific">Ferroacidibacillus organovorans</name>
    <dbReference type="NCBI Taxonomy" id="1765683"/>
    <lineage>
        <taxon>Bacteria</taxon>
        <taxon>Bacillati</taxon>
        <taxon>Bacillota</taxon>
        <taxon>Bacilli</taxon>
        <taxon>Bacillales</taxon>
        <taxon>Alicyclobacillaceae</taxon>
        <taxon>Ferroacidibacillus</taxon>
    </lineage>
</organism>
<dbReference type="SUPFAM" id="SSF48452">
    <property type="entry name" value="TPR-like"/>
    <property type="match status" value="1"/>
</dbReference>
<dbReference type="Proteomes" id="UP000053557">
    <property type="component" value="Unassembled WGS sequence"/>
</dbReference>
<keyword evidence="2" id="KW-1185">Reference proteome</keyword>
<accession>A0A101XQJ9</accession>
<dbReference type="Pfam" id="PF13181">
    <property type="entry name" value="TPR_8"/>
    <property type="match status" value="1"/>
</dbReference>
<dbReference type="AlphaFoldDB" id="A0A101XQJ9"/>
<evidence type="ECO:0000313" key="2">
    <source>
        <dbReference type="Proteomes" id="UP000053557"/>
    </source>
</evidence>
<reference evidence="1 2" key="1">
    <citation type="submission" date="2015-12" db="EMBL/GenBank/DDBJ databases">
        <title>Draft genome sequence of Acidibacillus ferrooxidans ITV001, isolated from a chalcopyrite acid mine drainage site in Brazil.</title>
        <authorList>
            <person name="Dall'Agnol H."/>
            <person name="Nancucheo I."/>
            <person name="Johnson B."/>
            <person name="Oliveira R."/>
            <person name="Leite L."/>
            <person name="Pylro V."/>
            <person name="Nunes G.L."/>
            <person name="Tzotzos G."/>
            <person name="Fernandes G.R."/>
            <person name="Dutra J."/>
            <person name="Orellana S.C."/>
            <person name="Oliveira G."/>
        </authorList>
    </citation>
    <scope>NUCLEOTIDE SEQUENCE [LARGE SCALE GENOMIC DNA]</scope>
    <source>
        <strain evidence="2">ITV01</strain>
    </source>
</reference>
<evidence type="ECO:0000313" key="1">
    <source>
        <dbReference type="EMBL" id="KUO95695.1"/>
    </source>
</evidence>
<proteinExistence type="predicted"/>
<gene>
    <name evidence="1" type="ORF">ATW55_13170</name>
</gene>
<name>A0A101XQJ9_9BACL</name>
<sequence>MNAQKNLSLFFDLDFHHVGYLQDFMLRKGKTNRNRELLYQELENDPNNLFHLSNLMAEHLVVGELDEARRLGKRSLTILHATKKKPIFSSRIYSLYLLSLEDREEACTVYQEAIRLFPEHTDFRLRFAQYEIKQKRFLSAQNILFEAIKHGDPKYSMIEFTEGAGSFLSYTELARVYSFMEDAQSATESALRSFFMQPFDSKVMALLSYRVPQEGQAMLLERICDVKSAGEWAALQAIKGQNVEREIAEFENRFGKHVLFEFAKNVMSQGEKTFSKDTSEEEREWINGLCSIVRGEDGEAHLKRGGAKGAFLLQTLTFLNDGTEFHCGLKNIVWDLIGFRAYDLLKRILPHCDDLMDIWPMLYHTPFEAHLSDVLWSGDTPMEQAHLAHRAFYNRETEKGLTHIECAEKDGVTVYSRIVRADLLLQKGKGDEAKKTLLQAIEAFPQSRLLLDAKRALFGEIDHKQVFYALGGNQ</sequence>
<evidence type="ECO:0008006" key="3">
    <source>
        <dbReference type="Google" id="ProtNLM"/>
    </source>
</evidence>
<comment type="caution">
    <text evidence="1">The sequence shown here is derived from an EMBL/GenBank/DDBJ whole genome shotgun (WGS) entry which is preliminary data.</text>
</comment>
<dbReference type="InterPro" id="IPR011990">
    <property type="entry name" value="TPR-like_helical_dom_sf"/>
</dbReference>
<dbReference type="InterPro" id="IPR019734">
    <property type="entry name" value="TPR_rpt"/>
</dbReference>
<dbReference type="Gene3D" id="1.25.40.10">
    <property type="entry name" value="Tetratricopeptide repeat domain"/>
    <property type="match status" value="1"/>
</dbReference>
<dbReference type="EMBL" id="LPVJ01000038">
    <property type="protein sequence ID" value="KUO95695.1"/>
    <property type="molecule type" value="Genomic_DNA"/>
</dbReference>